<gene>
    <name evidence="3" type="ORF">SAMN05421806_10670</name>
</gene>
<name>A0A1G9ANV3_9ACTN</name>
<dbReference type="STRING" id="417292.SAMN05421806_10670"/>
<evidence type="ECO:0000313" key="3">
    <source>
        <dbReference type="EMBL" id="SDK28923.1"/>
    </source>
</evidence>
<feature type="domain" description="PLL-like beta propeller" evidence="2">
    <location>
        <begin position="313"/>
        <end position="543"/>
    </location>
</feature>
<dbReference type="InterPro" id="IPR024078">
    <property type="entry name" value="LmbE-like_dom_sf"/>
</dbReference>
<dbReference type="Pfam" id="PF26607">
    <property type="entry name" value="DUF8189"/>
    <property type="match status" value="1"/>
</dbReference>
<dbReference type="PANTHER" id="PTHR12993:SF11">
    <property type="entry name" value="N-ACETYLGLUCOSAMINYL-PHOSPHATIDYLINOSITOL DE-N-ACETYLASE"/>
    <property type="match status" value="1"/>
</dbReference>
<dbReference type="Gene3D" id="2.120.10.70">
    <property type="entry name" value="Fucose-specific lectin"/>
    <property type="match status" value="1"/>
</dbReference>
<evidence type="ECO:0000313" key="4">
    <source>
        <dbReference type="Proteomes" id="UP000199155"/>
    </source>
</evidence>
<dbReference type="SUPFAM" id="SSF102588">
    <property type="entry name" value="LmbE-like"/>
    <property type="match status" value="1"/>
</dbReference>
<accession>A0A1G9ANV3</accession>
<dbReference type="InterPro" id="IPR003737">
    <property type="entry name" value="GlcNAc_PI_deacetylase-related"/>
</dbReference>
<evidence type="ECO:0000256" key="1">
    <source>
        <dbReference type="ARBA" id="ARBA00022833"/>
    </source>
</evidence>
<reference evidence="3 4" key="1">
    <citation type="submission" date="2016-10" db="EMBL/GenBank/DDBJ databases">
        <authorList>
            <person name="de Groot N.N."/>
        </authorList>
    </citation>
    <scope>NUCLEOTIDE SEQUENCE [LARGE SCALE GENOMIC DNA]</scope>
    <source>
        <strain evidence="3 4">CGMCC 4.5727</strain>
    </source>
</reference>
<protein>
    <submittedName>
        <fullName evidence="3">GlcNAc-PI de-N-acetylase</fullName>
    </submittedName>
</protein>
<organism evidence="3 4">
    <name type="scientific">Streptomyces indicus</name>
    <dbReference type="NCBI Taxonomy" id="417292"/>
    <lineage>
        <taxon>Bacteria</taxon>
        <taxon>Bacillati</taxon>
        <taxon>Actinomycetota</taxon>
        <taxon>Actinomycetes</taxon>
        <taxon>Kitasatosporales</taxon>
        <taxon>Streptomycetaceae</taxon>
        <taxon>Streptomyces</taxon>
    </lineage>
</organism>
<evidence type="ECO:0000259" key="2">
    <source>
        <dbReference type="Pfam" id="PF26607"/>
    </source>
</evidence>
<dbReference type="GO" id="GO:0016811">
    <property type="term" value="F:hydrolase activity, acting on carbon-nitrogen (but not peptide) bonds, in linear amides"/>
    <property type="evidence" value="ECO:0007669"/>
    <property type="project" value="TreeGrafter"/>
</dbReference>
<dbReference type="GO" id="GO:0016137">
    <property type="term" value="P:glycoside metabolic process"/>
    <property type="evidence" value="ECO:0007669"/>
    <property type="project" value="UniProtKB-ARBA"/>
</dbReference>
<dbReference type="Proteomes" id="UP000199155">
    <property type="component" value="Unassembled WGS sequence"/>
</dbReference>
<dbReference type="Pfam" id="PF02585">
    <property type="entry name" value="PIG-L"/>
    <property type="match status" value="1"/>
</dbReference>
<dbReference type="OrthoDB" id="6064917at2"/>
<dbReference type="PANTHER" id="PTHR12993">
    <property type="entry name" value="N-ACETYLGLUCOSAMINYL-PHOSPHATIDYLINOSITOL DE-N-ACETYLASE-RELATED"/>
    <property type="match status" value="1"/>
</dbReference>
<dbReference type="Gene3D" id="3.40.50.10320">
    <property type="entry name" value="LmbE-like"/>
    <property type="match status" value="1"/>
</dbReference>
<dbReference type="SUPFAM" id="SSF89372">
    <property type="entry name" value="Fucose-specific lectin"/>
    <property type="match status" value="2"/>
</dbReference>
<dbReference type="EMBL" id="FNFF01000006">
    <property type="protein sequence ID" value="SDK28923.1"/>
    <property type="molecule type" value="Genomic_DNA"/>
</dbReference>
<sequence>MQRPLSVVQVVAHPDDDLYFMNPATFHGLKAGTPTATVYLTAGDALGQNPRPWQTEPVAEDREAYGKARQNGIKAAYAAMALGERTAEWKASLLQTPDGPVAEVYSLVRAPWISLVFLNIKQHGTPEGPARSLHVLWRNEAEKVPTLVPQGGLVHEQYWYSRQGLISTLVYLFGVFRATLIRTMDPDPDRLVHDEKFPQRHDYGDLSDHCDHTAAALFAWTALSQYQGPDGSGLFTAEAFRGYYNERWPHNLGAQAVSLKEFFLNIYGAADGYDCGDPAGSGDYSVGLNSRGTGWVQSTQPRYPAGTNWLAADAQGRLTAFAVINQQAVVWRESAPGSDQWRGPFVLGGGPLAPGIAVDLTPDGRWQIFAERLSHLAHDDGHVREIGALVQSAPGGVFHEWLNLGNPSAGDARRDRHLGTPVVTRDGRGRLHLFVRNAGQGLHTRIQEADGTWGEWTDLRGFDLQEGLAALTAHDGRVEVFGSSREGVFHWSQNSLDEPLSRAPRFKLATPAGPCTAFVQSTGQVTAVFRQPDSARVLMAQEDAPGGRWAKPAASISGRGGYGAVAAATYAVAGGPTLLATRSDLGGVAYRMLPGDDPWRELSAQPLGGTFAHAPAAAFDALGRATVAVIGLDGCLHISRQRRPDSPELGHWQTVGG</sequence>
<dbReference type="AlphaFoldDB" id="A0A1G9ANV3"/>
<keyword evidence="1" id="KW-0862">Zinc</keyword>
<dbReference type="RefSeq" id="WP_143041346.1">
    <property type="nucleotide sequence ID" value="NZ_FNFF01000006.1"/>
</dbReference>
<dbReference type="InterPro" id="IPR058502">
    <property type="entry name" value="PLL-like_beta-prop"/>
</dbReference>
<keyword evidence="4" id="KW-1185">Reference proteome</keyword>
<proteinExistence type="predicted"/>